<evidence type="ECO:0000259" key="3">
    <source>
        <dbReference type="PROSITE" id="PS51898"/>
    </source>
</evidence>
<organism evidence="4 5">
    <name type="scientific">Micromonospora zhanjiangensis</name>
    <dbReference type="NCBI Taxonomy" id="1522057"/>
    <lineage>
        <taxon>Bacteria</taxon>
        <taxon>Bacillati</taxon>
        <taxon>Actinomycetota</taxon>
        <taxon>Actinomycetes</taxon>
        <taxon>Micromonosporales</taxon>
        <taxon>Micromonosporaceae</taxon>
        <taxon>Micromonospora</taxon>
    </lineage>
</organism>
<dbReference type="RefSeq" id="WP_377553080.1">
    <property type="nucleotide sequence ID" value="NZ_JBHSBN010000045.1"/>
</dbReference>
<dbReference type="PANTHER" id="PTHR30349:SF64">
    <property type="entry name" value="PROPHAGE INTEGRASE INTD-RELATED"/>
    <property type="match status" value="1"/>
</dbReference>
<name>A0ABV8KWI5_9ACTN</name>
<dbReference type="EMBL" id="JBHSBN010000045">
    <property type="protein sequence ID" value="MFC4110560.1"/>
    <property type="molecule type" value="Genomic_DNA"/>
</dbReference>
<dbReference type="InterPro" id="IPR002104">
    <property type="entry name" value="Integrase_catalytic"/>
</dbReference>
<evidence type="ECO:0000313" key="5">
    <source>
        <dbReference type="Proteomes" id="UP001595868"/>
    </source>
</evidence>
<dbReference type="Gene3D" id="1.10.443.10">
    <property type="entry name" value="Intergrase catalytic core"/>
    <property type="match status" value="1"/>
</dbReference>
<evidence type="ECO:0000256" key="1">
    <source>
        <dbReference type="ARBA" id="ARBA00023172"/>
    </source>
</evidence>
<feature type="domain" description="Tyr recombinase" evidence="3">
    <location>
        <begin position="233"/>
        <end position="452"/>
    </location>
</feature>
<evidence type="ECO:0000313" key="4">
    <source>
        <dbReference type="EMBL" id="MFC4110560.1"/>
    </source>
</evidence>
<comment type="caution">
    <text evidence="4">The sequence shown here is derived from an EMBL/GenBank/DDBJ whole genome shotgun (WGS) entry which is preliminary data.</text>
</comment>
<reference evidence="5" key="1">
    <citation type="journal article" date="2019" name="Int. J. Syst. Evol. Microbiol.">
        <title>The Global Catalogue of Microorganisms (GCM) 10K type strain sequencing project: providing services to taxonomists for standard genome sequencing and annotation.</title>
        <authorList>
            <consortium name="The Broad Institute Genomics Platform"/>
            <consortium name="The Broad Institute Genome Sequencing Center for Infectious Disease"/>
            <person name="Wu L."/>
            <person name="Ma J."/>
        </authorList>
    </citation>
    <scope>NUCLEOTIDE SEQUENCE [LARGE SCALE GENOMIC DNA]</scope>
    <source>
        <strain evidence="5">2902at01</strain>
    </source>
</reference>
<feature type="region of interest" description="Disordered" evidence="2">
    <location>
        <begin position="310"/>
        <end position="333"/>
    </location>
</feature>
<dbReference type="PANTHER" id="PTHR30349">
    <property type="entry name" value="PHAGE INTEGRASE-RELATED"/>
    <property type="match status" value="1"/>
</dbReference>
<protein>
    <submittedName>
        <fullName evidence="4">Tyrosine-type recombinase/integrase</fullName>
    </submittedName>
</protein>
<accession>A0ABV8KWI5</accession>
<sequence length="515" mass="56961">MKSRAVRVWDTRVNKGAGKKKTYTVRWIVAGREKSRNFATRALADNHRSDLMQAINRGEAFDTVSGLPDSMVEAKGAASWLEFVQSYLDMKWPGAAAKSRESMVDALATVTPALVRDQAGRPARDELRRVLLDHVLPPAVRRSEVPAELAPALRWLRRNSLPLNEVGEMAVVRAALDVLAVRLDGRPAAPTTVRRKRSVFYNVLQYAVELEALEFNPVDKIRVRAQRAKVAESVDRRVVVNGRQARELLTAVSYVGERGAVGRGERLVAFFGCLYFAALRPSEALALREQDCHLPAMGWGRLTLVDNRPQSGKRWTDSGEVHDRRGLKHRAAAESRGVPIPPELVGMLRAHVDRFGVAEDGRLFRSERGNVVAGSTYSRVWKAARRLALTPPQVASPLAGRPYDLRHAAVSLWLNSGVPATEVAARAGHSVDVLLKVYAKCLDGQEATVNQRIEQALLGPQKRLVSDRRGGLRRASTKAPSGYDPSLLSAPLPPWFDRSHTDLVLHTPSQAQLFR</sequence>
<dbReference type="PROSITE" id="PS51898">
    <property type="entry name" value="TYR_RECOMBINASE"/>
    <property type="match status" value="1"/>
</dbReference>
<evidence type="ECO:0000256" key="2">
    <source>
        <dbReference type="SAM" id="MobiDB-lite"/>
    </source>
</evidence>
<proteinExistence type="predicted"/>
<feature type="compositionally biased region" description="Basic and acidic residues" evidence="2">
    <location>
        <begin position="314"/>
        <end position="324"/>
    </location>
</feature>
<keyword evidence="1" id="KW-0233">DNA recombination</keyword>
<gene>
    <name evidence="4" type="ORF">ACFOX0_32160</name>
</gene>
<dbReference type="Proteomes" id="UP001595868">
    <property type="component" value="Unassembled WGS sequence"/>
</dbReference>
<keyword evidence="5" id="KW-1185">Reference proteome</keyword>
<dbReference type="InterPro" id="IPR013762">
    <property type="entry name" value="Integrase-like_cat_sf"/>
</dbReference>
<dbReference type="InterPro" id="IPR011010">
    <property type="entry name" value="DNA_brk_join_enz"/>
</dbReference>
<dbReference type="InterPro" id="IPR050090">
    <property type="entry name" value="Tyrosine_recombinase_XerCD"/>
</dbReference>
<dbReference type="SUPFAM" id="SSF56349">
    <property type="entry name" value="DNA breaking-rejoining enzymes"/>
    <property type="match status" value="1"/>
</dbReference>